<evidence type="ECO:0000256" key="1">
    <source>
        <dbReference type="SAM" id="MobiDB-lite"/>
    </source>
</evidence>
<reference evidence="2 3" key="1">
    <citation type="submission" date="2018-09" db="EMBL/GenBank/DDBJ databases">
        <authorList>
            <person name="Li J."/>
        </authorList>
    </citation>
    <scope>NUCLEOTIDE SEQUENCE [LARGE SCALE GENOMIC DNA]</scope>
    <source>
        <strain evidence="2 3">2129</strain>
    </source>
</reference>
<feature type="region of interest" description="Disordered" evidence="1">
    <location>
        <begin position="1"/>
        <end position="43"/>
    </location>
</feature>
<evidence type="ECO:0000313" key="3">
    <source>
        <dbReference type="Proteomes" id="UP000273001"/>
    </source>
</evidence>
<dbReference type="EMBL" id="CP032514">
    <property type="protein sequence ID" value="AYD89564.1"/>
    <property type="molecule type" value="Genomic_DNA"/>
</dbReference>
<keyword evidence="3" id="KW-1185">Reference proteome</keyword>
<name>A0ABM6Z3F6_9ACTO</name>
<accession>A0ABM6Z3F6</accession>
<sequence>MSQDGVSRQGCSCGCGGHGQPPEGTGAPDAPEQEAPAQPGSPAAIAQAVVSVLMQAEGSAGTPTTAAGQAAGVLPGRKAGNQLGLRDVSAAPSGGCGCGGGRAGHEEHRRSACGCGGH</sequence>
<dbReference type="Proteomes" id="UP000273001">
    <property type="component" value="Chromosome"/>
</dbReference>
<feature type="compositionally biased region" description="Low complexity" evidence="1">
    <location>
        <begin position="26"/>
        <end position="43"/>
    </location>
</feature>
<organism evidence="2 3">
    <name type="scientific">Actinomyces lilanjuaniae</name>
    <dbReference type="NCBI Taxonomy" id="2321394"/>
    <lineage>
        <taxon>Bacteria</taxon>
        <taxon>Bacillati</taxon>
        <taxon>Actinomycetota</taxon>
        <taxon>Actinomycetes</taxon>
        <taxon>Actinomycetales</taxon>
        <taxon>Actinomycetaceae</taxon>
        <taxon>Actinomyces</taxon>
    </lineage>
</organism>
<feature type="region of interest" description="Disordered" evidence="1">
    <location>
        <begin position="96"/>
        <end position="118"/>
    </location>
</feature>
<proteinExistence type="predicted"/>
<evidence type="ECO:0000313" key="2">
    <source>
        <dbReference type="EMBL" id="AYD89564.1"/>
    </source>
</evidence>
<protein>
    <submittedName>
        <fullName evidence="2">Uncharacterized protein</fullName>
    </submittedName>
</protein>
<gene>
    <name evidence="2" type="ORF">D5R93_04930</name>
</gene>